<evidence type="ECO:0000256" key="2">
    <source>
        <dbReference type="ARBA" id="ARBA00022692"/>
    </source>
</evidence>
<dbReference type="PROSITE" id="PS00232">
    <property type="entry name" value="CADHERIN_1"/>
    <property type="match status" value="1"/>
</dbReference>
<dbReference type="Pfam" id="PF00028">
    <property type="entry name" value="Cadherin"/>
    <property type="match status" value="2"/>
</dbReference>
<evidence type="ECO:0000256" key="7">
    <source>
        <dbReference type="ARBA" id="ARBA00023136"/>
    </source>
</evidence>
<dbReference type="Gene3D" id="2.60.40.60">
    <property type="entry name" value="Cadherins"/>
    <property type="match status" value="4"/>
</dbReference>
<comment type="subcellular location">
    <subcellularLocation>
        <location evidence="1">Membrane</location>
    </subcellularLocation>
</comment>
<reference evidence="11" key="1">
    <citation type="submission" date="2022-11" db="UniProtKB">
        <authorList>
            <consortium name="WormBaseParasite"/>
        </authorList>
    </citation>
    <scope>IDENTIFICATION</scope>
</reference>
<keyword evidence="7" id="KW-0472">Membrane</keyword>
<keyword evidence="5" id="KW-0130">Cell adhesion</keyword>
<dbReference type="GO" id="GO:0007411">
    <property type="term" value="P:axon guidance"/>
    <property type="evidence" value="ECO:0007669"/>
    <property type="project" value="UniProtKB-ARBA"/>
</dbReference>
<dbReference type="GO" id="GO:0005886">
    <property type="term" value="C:plasma membrane"/>
    <property type="evidence" value="ECO:0007669"/>
    <property type="project" value="InterPro"/>
</dbReference>
<evidence type="ECO:0000256" key="5">
    <source>
        <dbReference type="ARBA" id="ARBA00022889"/>
    </source>
</evidence>
<evidence type="ECO:0000256" key="8">
    <source>
        <dbReference type="PROSITE-ProRule" id="PRU00043"/>
    </source>
</evidence>
<dbReference type="GO" id="GO:0007156">
    <property type="term" value="P:homophilic cell adhesion via plasma membrane adhesion molecules"/>
    <property type="evidence" value="ECO:0007669"/>
    <property type="project" value="InterPro"/>
</dbReference>
<name>A0A914MC79_MELIC</name>
<dbReference type="WBParaSite" id="Minc3s01265g22266">
    <property type="protein sequence ID" value="Minc3s01265g22266"/>
    <property type="gene ID" value="Minc3s01265g22266"/>
</dbReference>
<dbReference type="PRINTS" id="PR00205">
    <property type="entry name" value="CADHERIN"/>
</dbReference>
<feature type="domain" description="Cadherin" evidence="9">
    <location>
        <begin position="58"/>
        <end position="175"/>
    </location>
</feature>
<evidence type="ECO:0000256" key="3">
    <source>
        <dbReference type="ARBA" id="ARBA00022737"/>
    </source>
</evidence>
<feature type="domain" description="Cadherin" evidence="9">
    <location>
        <begin position="499"/>
        <end position="610"/>
    </location>
</feature>
<keyword evidence="3" id="KW-0677">Repeat</keyword>
<protein>
    <submittedName>
        <fullName evidence="11">Cadherin domain-containing protein</fullName>
    </submittedName>
</protein>
<keyword evidence="10" id="KW-1185">Reference proteome</keyword>
<dbReference type="PANTHER" id="PTHR24025:SF23">
    <property type="entry name" value="NEURAL-CADHERIN"/>
    <property type="match status" value="1"/>
</dbReference>
<dbReference type="SUPFAM" id="SSF49313">
    <property type="entry name" value="Cadherin-like"/>
    <property type="match status" value="4"/>
</dbReference>
<dbReference type="InterPro" id="IPR002126">
    <property type="entry name" value="Cadherin-like_dom"/>
</dbReference>
<sequence>MFICRFGTTTNFKFLKNKKNNQFNIKELPTLESLINCLIKINLIKVFDNSKLNKPKFSEIALEANIEENSPIGTEILRLNAEIEEEKEGIIKGRKRRQHKIKKEINYKLVGGNGFGFFEINSKNGSLRTLKELDFEDKQQFWLTIRAEYLNNLKQQTHQHILIKILNQNDRLPLFSMPLYKAIINENSEENKVVLKVEATDADEQSINKLEKLIKYSIINDNSQQQNFVIDEYTGYILTGKNKLDREIQSEYLLTIRACDLGLLCSTSIVQINVEDENDNFPIFDLKYLSSLTAPANTLGFLGRVYAIDKDFGINSKIKYWIEPKNEKIEIDVNGRIFAKIPLKAGTLIEFVVFAEDGGNPKLKGNASVKMPVLERASRLSASNRAPFLTNPEKWREIILTGFESLGSVIGNIKAKDEDDDPLWWSMEDENGEEDSLAQKFFALRNIKEGAELILIENIQELNNIQEIIVKFSLSDGLDTIHDKLIIRLEYSKENIKFFEEEINLQIFNEMPIGYILYKPQLINNNRISTKYLIHYFLHLIDDINAFDVFRVDPINGNVILAKQLPQRLASPFTLIIGATIYSQNQKYNISGFSTLRINRGEENENSPKFIECYGKEEGYLEILLESDGNPGDLIYTFEAVDPDKGNSGKVKYSLIYEQKKYQKKEIFSLDEITGELRLLKGWPKKLEEVNLLIRASDFGKFPRSSDCHLHLLAPKSLLISNQFQPKYLNYSINNFKKYFGKINSLIYSPKILNYLNIEENEEIKNKTENNYLIDTSNYYYKIEEKEECQQLLSIHFSNGKLCLYRLE</sequence>
<dbReference type="SMART" id="SM00112">
    <property type="entry name" value="CA"/>
    <property type="match status" value="4"/>
</dbReference>
<keyword evidence="6" id="KW-1133">Transmembrane helix</keyword>
<organism evidence="10 11">
    <name type="scientific">Meloidogyne incognita</name>
    <name type="common">Southern root-knot nematode worm</name>
    <name type="synonym">Oxyuris incognita</name>
    <dbReference type="NCBI Taxonomy" id="6306"/>
    <lineage>
        <taxon>Eukaryota</taxon>
        <taxon>Metazoa</taxon>
        <taxon>Ecdysozoa</taxon>
        <taxon>Nematoda</taxon>
        <taxon>Chromadorea</taxon>
        <taxon>Rhabditida</taxon>
        <taxon>Tylenchina</taxon>
        <taxon>Tylenchomorpha</taxon>
        <taxon>Tylenchoidea</taxon>
        <taxon>Meloidogynidae</taxon>
        <taxon>Meloidogyninae</taxon>
        <taxon>Meloidogyne</taxon>
        <taxon>Meloidogyne incognita group</taxon>
    </lineage>
</organism>
<evidence type="ECO:0000313" key="11">
    <source>
        <dbReference type="WBParaSite" id="Minc3s01265g22266"/>
    </source>
</evidence>
<dbReference type="Proteomes" id="UP000887563">
    <property type="component" value="Unplaced"/>
</dbReference>
<evidence type="ECO:0000256" key="6">
    <source>
        <dbReference type="ARBA" id="ARBA00022989"/>
    </source>
</evidence>
<keyword evidence="4 8" id="KW-0106">Calcium</keyword>
<dbReference type="PANTHER" id="PTHR24025">
    <property type="entry name" value="DESMOGLEIN FAMILY MEMBER"/>
    <property type="match status" value="1"/>
</dbReference>
<proteinExistence type="predicted"/>
<dbReference type="InterPro" id="IPR050971">
    <property type="entry name" value="Cadherin-domain_protein"/>
</dbReference>
<evidence type="ECO:0000259" key="9">
    <source>
        <dbReference type="PROSITE" id="PS50268"/>
    </source>
</evidence>
<dbReference type="AlphaFoldDB" id="A0A914MC79"/>
<evidence type="ECO:0000256" key="4">
    <source>
        <dbReference type="ARBA" id="ARBA00022837"/>
    </source>
</evidence>
<dbReference type="InterPro" id="IPR015919">
    <property type="entry name" value="Cadherin-like_sf"/>
</dbReference>
<dbReference type="InterPro" id="IPR020894">
    <property type="entry name" value="Cadherin_CS"/>
</dbReference>
<evidence type="ECO:0000313" key="10">
    <source>
        <dbReference type="Proteomes" id="UP000887563"/>
    </source>
</evidence>
<evidence type="ECO:0000256" key="1">
    <source>
        <dbReference type="ARBA" id="ARBA00004370"/>
    </source>
</evidence>
<keyword evidence="2" id="KW-0812">Transmembrane</keyword>
<dbReference type="PROSITE" id="PS50268">
    <property type="entry name" value="CADHERIN_2"/>
    <property type="match status" value="4"/>
</dbReference>
<dbReference type="CDD" id="cd11304">
    <property type="entry name" value="Cadherin_repeat"/>
    <property type="match status" value="4"/>
</dbReference>
<feature type="domain" description="Cadherin" evidence="9">
    <location>
        <begin position="176"/>
        <end position="284"/>
    </location>
</feature>
<dbReference type="FunFam" id="2.60.40.60:FF:000020">
    <property type="entry name" value="Dachsous cadherin-related 1b"/>
    <property type="match status" value="1"/>
</dbReference>
<accession>A0A914MC79</accession>
<feature type="domain" description="Cadherin" evidence="9">
    <location>
        <begin position="617"/>
        <end position="728"/>
    </location>
</feature>
<dbReference type="GO" id="GO:0005911">
    <property type="term" value="C:cell-cell junction"/>
    <property type="evidence" value="ECO:0007669"/>
    <property type="project" value="TreeGrafter"/>
</dbReference>
<dbReference type="GO" id="GO:0005509">
    <property type="term" value="F:calcium ion binding"/>
    <property type="evidence" value="ECO:0007669"/>
    <property type="project" value="UniProtKB-UniRule"/>
</dbReference>